<sequence length="563" mass="62591">MKAKRWFTTAASLVLAGSLIAGCTTTGGKTETSTSGNEQGSATTQGNKKAAVVNTYINGEIPTIDPNIAKDSYSSWVIDHTFEGLFVNDKDGVKPGQAKEVQVSEDGLTYTFTLKDGLKWSNGDPVTAADFEFSWKRVLDPATAAEYAYQIADYVKGAKEYNSADPKKLSADEIKKLRDAVGVQAKDDKTLVVTLKAPTPYFKQLTAFYTYYPVPKKVVEANPNWAADASTYVGNGPFKLQEWQKDKVITVVKNDNYYNKSTITTDKIVWNNITDDNTAWQMFQNGELNYIKSVPPAGIDAAKASGELKISPQLATYFYRFNTTKPPFNNVKIRKALAMAIDRQAIIDTITKGGQKPAFAIVGPGIAAQDGKNKEFRDETPAYFKEDIAEAQKLLKEGLAELGMTSMPKVTITFNTNAGHQKIAQAIQEMWKKNLGFESTIENVESKVWLARQSALDFQIMRAGWVGDYLDPMTYIDMWVTGGTNNNTGYSNPEYDKLVAASKVEKDMAKRDQILHDAEKILINDMPFMPIYFYTNADASKKELEGIYVPANRYPQFRYVTVK</sequence>
<dbReference type="PANTHER" id="PTHR30290:SF79">
    <property type="entry name" value="DIPEPTIDE-BINDING PROTEIN DPPE"/>
    <property type="match status" value="1"/>
</dbReference>
<dbReference type="Pfam" id="PF00496">
    <property type="entry name" value="SBP_bac_5"/>
    <property type="match status" value="1"/>
</dbReference>
<accession>A0ABV6DUI0</accession>
<dbReference type="Gene3D" id="3.10.105.10">
    <property type="entry name" value="Dipeptide-binding Protein, Domain 3"/>
    <property type="match status" value="1"/>
</dbReference>
<comment type="caution">
    <text evidence="7">The sequence shown here is derived from an EMBL/GenBank/DDBJ whole genome shotgun (WGS) entry which is preliminary data.</text>
</comment>
<evidence type="ECO:0000313" key="7">
    <source>
        <dbReference type="EMBL" id="MFC0216237.1"/>
    </source>
</evidence>
<dbReference type="Gene3D" id="3.40.190.10">
    <property type="entry name" value="Periplasmic binding protein-like II"/>
    <property type="match status" value="1"/>
</dbReference>
<evidence type="ECO:0000256" key="1">
    <source>
        <dbReference type="ARBA" id="ARBA00004193"/>
    </source>
</evidence>
<comment type="similarity">
    <text evidence="2">Belongs to the bacterial solute-binding protein 5 family.</text>
</comment>
<dbReference type="Proteomes" id="UP001589776">
    <property type="component" value="Unassembled WGS sequence"/>
</dbReference>
<feature type="domain" description="Solute-binding protein family 5" evidence="6">
    <location>
        <begin position="93"/>
        <end position="486"/>
    </location>
</feature>
<protein>
    <submittedName>
        <fullName evidence="7">Peptide ABC transporter substrate-binding protein</fullName>
    </submittedName>
</protein>
<evidence type="ECO:0000313" key="8">
    <source>
        <dbReference type="Proteomes" id="UP001589776"/>
    </source>
</evidence>
<dbReference type="CDD" id="cd08504">
    <property type="entry name" value="PBP2_OppA"/>
    <property type="match status" value="1"/>
</dbReference>
<feature type="chain" id="PRO_5045612303" evidence="5">
    <location>
        <begin position="22"/>
        <end position="563"/>
    </location>
</feature>
<evidence type="ECO:0000256" key="2">
    <source>
        <dbReference type="ARBA" id="ARBA00005695"/>
    </source>
</evidence>
<dbReference type="PROSITE" id="PS51257">
    <property type="entry name" value="PROKAR_LIPOPROTEIN"/>
    <property type="match status" value="1"/>
</dbReference>
<dbReference type="InterPro" id="IPR039424">
    <property type="entry name" value="SBP_5"/>
</dbReference>
<dbReference type="Gene3D" id="3.90.76.10">
    <property type="entry name" value="Dipeptide-binding Protein, Domain 1"/>
    <property type="match status" value="1"/>
</dbReference>
<dbReference type="SUPFAM" id="SSF53850">
    <property type="entry name" value="Periplasmic binding protein-like II"/>
    <property type="match status" value="1"/>
</dbReference>
<feature type="signal peptide" evidence="5">
    <location>
        <begin position="1"/>
        <end position="21"/>
    </location>
</feature>
<dbReference type="InterPro" id="IPR000914">
    <property type="entry name" value="SBP_5_dom"/>
</dbReference>
<dbReference type="EMBL" id="JBHLWN010000114">
    <property type="protein sequence ID" value="MFC0216237.1"/>
    <property type="molecule type" value="Genomic_DNA"/>
</dbReference>
<feature type="compositionally biased region" description="Low complexity" evidence="4">
    <location>
        <begin position="26"/>
        <end position="36"/>
    </location>
</feature>
<organism evidence="7 8">
    <name type="scientific">Paenibacillus chartarius</name>
    <dbReference type="NCBI Taxonomy" id="747481"/>
    <lineage>
        <taxon>Bacteria</taxon>
        <taxon>Bacillati</taxon>
        <taxon>Bacillota</taxon>
        <taxon>Bacilli</taxon>
        <taxon>Bacillales</taxon>
        <taxon>Paenibacillaceae</taxon>
        <taxon>Paenibacillus</taxon>
    </lineage>
</organism>
<dbReference type="PROSITE" id="PS01040">
    <property type="entry name" value="SBP_BACTERIAL_5"/>
    <property type="match status" value="1"/>
</dbReference>
<proteinExistence type="inferred from homology"/>
<dbReference type="PANTHER" id="PTHR30290">
    <property type="entry name" value="PERIPLASMIC BINDING COMPONENT OF ABC TRANSPORTER"/>
    <property type="match status" value="1"/>
</dbReference>
<gene>
    <name evidence="7" type="ORF">ACFFK0_27960</name>
</gene>
<dbReference type="InterPro" id="IPR023765">
    <property type="entry name" value="SBP_5_CS"/>
</dbReference>
<keyword evidence="8" id="KW-1185">Reference proteome</keyword>
<feature type="compositionally biased region" description="Polar residues" evidence="4">
    <location>
        <begin position="37"/>
        <end position="46"/>
    </location>
</feature>
<comment type="subcellular location">
    <subcellularLocation>
        <location evidence="1">Cell membrane</location>
        <topology evidence="1">Lipid-anchor</topology>
    </subcellularLocation>
</comment>
<keyword evidence="3 5" id="KW-0732">Signal</keyword>
<feature type="region of interest" description="Disordered" evidence="4">
    <location>
        <begin position="26"/>
        <end position="46"/>
    </location>
</feature>
<dbReference type="RefSeq" id="WP_377474214.1">
    <property type="nucleotide sequence ID" value="NZ_JBHLWN010000114.1"/>
</dbReference>
<evidence type="ECO:0000259" key="6">
    <source>
        <dbReference type="Pfam" id="PF00496"/>
    </source>
</evidence>
<name>A0ABV6DUI0_9BACL</name>
<reference evidence="7 8" key="1">
    <citation type="submission" date="2024-09" db="EMBL/GenBank/DDBJ databases">
        <authorList>
            <person name="Sun Q."/>
            <person name="Mori K."/>
        </authorList>
    </citation>
    <scope>NUCLEOTIDE SEQUENCE [LARGE SCALE GENOMIC DNA]</scope>
    <source>
        <strain evidence="7 8">CCM 7759</strain>
    </source>
</reference>
<evidence type="ECO:0000256" key="4">
    <source>
        <dbReference type="SAM" id="MobiDB-lite"/>
    </source>
</evidence>
<dbReference type="InterPro" id="IPR030678">
    <property type="entry name" value="Peptide/Ni-bd"/>
</dbReference>
<evidence type="ECO:0000256" key="3">
    <source>
        <dbReference type="ARBA" id="ARBA00022729"/>
    </source>
</evidence>
<dbReference type="PIRSF" id="PIRSF002741">
    <property type="entry name" value="MppA"/>
    <property type="match status" value="1"/>
</dbReference>
<evidence type="ECO:0000256" key="5">
    <source>
        <dbReference type="SAM" id="SignalP"/>
    </source>
</evidence>